<dbReference type="Gene3D" id="2.60.120.10">
    <property type="entry name" value="Jelly Rolls"/>
    <property type="match status" value="1"/>
</dbReference>
<reference evidence="1" key="1">
    <citation type="submission" date="2006-06" db="EMBL/GenBank/DDBJ databases">
        <title>Complete sequence of chromosome of Mycobacterium sp. MCS.</title>
        <authorList>
            <consortium name="US DOE Joint Genome Institute"/>
            <person name="Copeland A."/>
            <person name="Lucas S."/>
            <person name="Lapidus A."/>
            <person name="Barry K."/>
            <person name="Detter J.C."/>
            <person name="Glavina del Rio T."/>
            <person name="Hammon N."/>
            <person name="Israni S."/>
            <person name="Dalin E."/>
            <person name="Tice H."/>
            <person name="Pitluck S."/>
            <person name="Martinez M."/>
            <person name="Schmutz J."/>
            <person name="Larimer F."/>
            <person name="Land M."/>
            <person name="Hauser L."/>
            <person name="Kyrpides N."/>
            <person name="Kim E."/>
            <person name="Miller C.D."/>
            <person name="Hughes J.E."/>
            <person name="Anderson A.J."/>
            <person name="Sims R.C."/>
            <person name="Richardson P."/>
        </authorList>
    </citation>
    <scope>NUCLEOTIDE SEQUENCE [LARGE SCALE GENOMIC DNA]</scope>
    <source>
        <strain evidence="1">MCS</strain>
    </source>
</reference>
<gene>
    <name evidence="1" type="ordered locus">Mmcs_5130</name>
</gene>
<dbReference type="SUPFAM" id="SSF51182">
    <property type="entry name" value="RmlC-like cupins"/>
    <property type="match status" value="1"/>
</dbReference>
<dbReference type="KEGG" id="mmc:Mmcs_5130"/>
<protein>
    <recommendedName>
        <fullName evidence="2">Cupin domain-containing protein</fullName>
    </recommendedName>
</protein>
<dbReference type="InterPro" id="IPR014710">
    <property type="entry name" value="RmlC-like_jellyroll"/>
</dbReference>
<dbReference type="EMBL" id="CP000384">
    <property type="protein sequence ID" value="ABG11234.1"/>
    <property type="molecule type" value="Genomic_DNA"/>
</dbReference>
<accession>A0A5Q5BRV5</accession>
<evidence type="ECO:0000313" key="1">
    <source>
        <dbReference type="EMBL" id="ABG11234.1"/>
    </source>
</evidence>
<dbReference type="InterPro" id="IPR011051">
    <property type="entry name" value="RmlC_Cupin_sf"/>
</dbReference>
<evidence type="ECO:0008006" key="2">
    <source>
        <dbReference type="Google" id="ProtNLM"/>
    </source>
</evidence>
<sequence>MERLIREEIPTVVEAEGVDFRSQEVGEMSIAWVRLAAGTDLRPALVGLDDDLCQCPHWGYMLSGQLRMHTRERQHVYTAGDAFYWAAGHAPEAITDCEYVDFSPTESIKTVLDHITGTGG</sequence>
<proteinExistence type="predicted"/>
<organism evidence="1">
    <name type="scientific">Mycobacterium sp. (strain MCS)</name>
    <dbReference type="NCBI Taxonomy" id="164756"/>
    <lineage>
        <taxon>Bacteria</taxon>
        <taxon>Bacillati</taxon>
        <taxon>Actinomycetota</taxon>
        <taxon>Actinomycetes</taxon>
        <taxon>Mycobacteriales</taxon>
        <taxon>Mycobacteriaceae</taxon>
        <taxon>Mycobacterium</taxon>
    </lineage>
</organism>
<name>A0A5Q5BRV5_MYCSS</name>
<dbReference type="AlphaFoldDB" id="A0A5Q5BRV5"/>